<evidence type="ECO:0000313" key="2">
    <source>
        <dbReference type="Proteomes" id="UP001227192"/>
    </source>
</evidence>
<proteinExistence type="predicted"/>
<accession>A0AAI9X2Q2</accession>
<reference evidence="1" key="2">
    <citation type="journal article" date="2016" name="Fungal Biol.">
        <title>Ochratoxin A production by Penicillium thymicola.</title>
        <authorList>
            <person name="Nguyen H.D.T."/>
            <person name="McMullin D.R."/>
            <person name="Ponomareva E."/>
            <person name="Riley R."/>
            <person name="Pomraning K.R."/>
            <person name="Baker S.E."/>
            <person name="Seifert K.A."/>
        </authorList>
    </citation>
    <scope>NUCLEOTIDE SEQUENCE</scope>
    <source>
        <strain evidence="1">DAOM 180753</strain>
    </source>
</reference>
<protein>
    <submittedName>
        <fullName evidence="1">Uncharacterized protein</fullName>
    </submittedName>
</protein>
<dbReference type="Proteomes" id="UP001227192">
    <property type="component" value="Unassembled WGS sequence"/>
</dbReference>
<organism evidence="1 2">
    <name type="scientific">Penicillium thymicola</name>
    <dbReference type="NCBI Taxonomy" id="293382"/>
    <lineage>
        <taxon>Eukaryota</taxon>
        <taxon>Fungi</taxon>
        <taxon>Dikarya</taxon>
        <taxon>Ascomycota</taxon>
        <taxon>Pezizomycotina</taxon>
        <taxon>Eurotiomycetes</taxon>
        <taxon>Eurotiomycetidae</taxon>
        <taxon>Eurotiales</taxon>
        <taxon>Aspergillaceae</taxon>
        <taxon>Penicillium</taxon>
    </lineage>
</organism>
<gene>
    <name evidence="1" type="ORF">VN97_g11787</name>
</gene>
<dbReference type="EMBL" id="LACB01000707">
    <property type="protein sequence ID" value="KAJ9481680.1"/>
    <property type="molecule type" value="Genomic_DNA"/>
</dbReference>
<dbReference type="AlphaFoldDB" id="A0AAI9X2Q2"/>
<evidence type="ECO:0000313" key="1">
    <source>
        <dbReference type="EMBL" id="KAJ9481680.1"/>
    </source>
</evidence>
<name>A0AAI9X2Q2_PENTH</name>
<comment type="caution">
    <text evidence="1">The sequence shown here is derived from an EMBL/GenBank/DDBJ whole genome shotgun (WGS) entry which is preliminary data.</text>
</comment>
<reference evidence="1" key="1">
    <citation type="submission" date="2015-06" db="EMBL/GenBank/DDBJ databases">
        <authorList>
            <person name="Nguyen H."/>
        </authorList>
    </citation>
    <scope>NUCLEOTIDE SEQUENCE</scope>
    <source>
        <strain evidence="1">DAOM 180753</strain>
    </source>
</reference>
<keyword evidence="2" id="KW-1185">Reference proteome</keyword>
<sequence>MTVERKGWGEGGRADFHFYKNPAPSVVNLNNYYQLKPFQLSNPSNHSQCLPSDLLSSLHAPVLLLRALCLRCRNKQSSLLSSTNMMTPAHSGPPDPPTTWTLQHGYHDFDFDFDLVSTVTCEPLFSIRTFNT</sequence>